<name>A0A2I4HPG7_JUGRE</name>
<dbReference type="Proteomes" id="UP000235220">
    <property type="component" value="Chromosome 15"/>
</dbReference>
<dbReference type="KEGG" id="jre:109020083"/>
<keyword evidence="2" id="KW-0812">Transmembrane</keyword>
<feature type="compositionally biased region" description="Basic and acidic residues" evidence="1">
    <location>
        <begin position="111"/>
        <end position="124"/>
    </location>
</feature>
<dbReference type="STRING" id="51240.A0A2I4HPG7"/>
<accession>A0A2I4HPG7</accession>
<reference evidence="4" key="1">
    <citation type="submission" date="2025-08" db="UniProtKB">
        <authorList>
            <consortium name="RefSeq"/>
        </authorList>
    </citation>
    <scope>IDENTIFICATION</scope>
    <source>
        <tissue evidence="4">Leaves</tissue>
    </source>
</reference>
<gene>
    <name evidence="4" type="primary">LOC109020083</name>
</gene>
<evidence type="ECO:0000256" key="1">
    <source>
        <dbReference type="SAM" id="MobiDB-lite"/>
    </source>
</evidence>
<evidence type="ECO:0000313" key="3">
    <source>
        <dbReference type="Proteomes" id="UP000235220"/>
    </source>
</evidence>
<feature type="transmembrane region" description="Helical" evidence="2">
    <location>
        <begin position="36"/>
        <end position="57"/>
    </location>
</feature>
<dbReference type="RefSeq" id="XP_018858035.1">
    <property type="nucleotide sequence ID" value="XM_019002490.2"/>
</dbReference>
<sequence>MEIPVINRLSEFELSMQNPSLLSRVLSVSGFEASSFWKLGALILAIVASFGTLVNGIKAFIVKIKRVNSIASEPLLKFVVDDYSDSEDETCSLSSSYLDDEEEDSDDDDEPKLHRFQPMDDDFRVAGGSGRYVESHGENPKPKLRRGFSWADLTGGRSVVKLWDKLGLGLDFVDDGTAGDESYSSVFSVYQTNRDQRIVSLWGGTPAAASTSAPVIVAARRTSGSGDVSLGVWDARLRRRIPAIFAEWRPQLGKIVGIGCGGVEKVYVRDDASGDLTVGDMRNVSSPLTNVTASDMDSWWDADDAVFIEDEQPRGESN</sequence>
<evidence type="ECO:0000313" key="4">
    <source>
        <dbReference type="RefSeq" id="XP_018858035.1"/>
    </source>
</evidence>
<keyword evidence="2" id="KW-0472">Membrane</keyword>
<dbReference type="Gramene" id="Jr15_07350_p1">
    <property type="protein sequence ID" value="cds.Jr15_07350_p1"/>
    <property type="gene ID" value="Jr15_07350"/>
</dbReference>
<dbReference type="GeneID" id="109020083"/>
<proteinExistence type="predicted"/>
<protein>
    <submittedName>
        <fullName evidence="4">Uncharacterized protein LOC109020083</fullName>
    </submittedName>
</protein>
<keyword evidence="2" id="KW-1133">Transmembrane helix</keyword>
<dbReference type="FunCoup" id="A0A2I4HPG7">
    <property type="interactions" value="290"/>
</dbReference>
<dbReference type="PANTHER" id="PTHR36715:SF1">
    <property type="entry name" value="PROTEIN, PUTATIVE-RELATED"/>
    <property type="match status" value="1"/>
</dbReference>
<keyword evidence="3" id="KW-1185">Reference proteome</keyword>
<organism evidence="3 4">
    <name type="scientific">Juglans regia</name>
    <name type="common">English walnut</name>
    <dbReference type="NCBI Taxonomy" id="51240"/>
    <lineage>
        <taxon>Eukaryota</taxon>
        <taxon>Viridiplantae</taxon>
        <taxon>Streptophyta</taxon>
        <taxon>Embryophyta</taxon>
        <taxon>Tracheophyta</taxon>
        <taxon>Spermatophyta</taxon>
        <taxon>Magnoliopsida</taxon>
        <taxon>eudicotyledons</taxon>
        <taxon>Gunneridae</taxon>
        <taxon>Pentapetalae</taxon>
        <taxon>rosids</taxon>
        <taxon>fabids</taxon>
        <taxon>Fagales</taxon>
        <taxon>Juglandaceae</taxon>
        <taxon>Juglans</taxon>
    </lineage>
</organism>
<evidence type="ECO:0000256" key="2">
    <source>
        <dbReference type="SAM" id="Phobius"/>
    </source>
</evidence>
<dbReference type="AlphaFoldDB" id="A0A2I4HPG7"/>
<feature type="region of interest" description="Disordered" evidence="1">
    <location>
        <begin position="93"/>
        <end position="125"/>
    </location>
</feature>
<feature type="compositionally biased region" description="Acidic residues" evidence="1">
    <location>
        <begin position="98"/>
        <end position="110"/>
    </location>
</feature>
<dbReference type="OrthoDB" id="1662399at2759"/>
<dbReference type="PANTHER" id="PTHR36715">
    <property type="entry name" value="BNAANNG41370D PROTEIN"/>
    <property type="match status" value="1"/>
</dbReference>